<name>A0AAE0WXE6_9PEZI</name>
<dbReference type="EMBL" id="JAUTXT010000001">
    <property type="protein sequence ID" value="KAK3679666.1"/>
    <property type="molecule type" value="Genomic_DNA"/>
</dbReference>
<proteinExistence type="predicted"/>
<dbReference type="AlphaFoldDB" id="A0AAE0WXE6"/>
<dbReference type="SUPFAM" id="SSF47162">
    <property type="entry name" value="Apolipoprotein"/>
    <property type="match status" value="1"/>
</dbReference>
<evidence type="ECO:0000256" key="2">
    <source>
        <dbReference type="SAM" id="MobiDB-lite"/>
    </source>
</evidence>
<reference evidence="3" key="1">
    <citation type="submission" date="2023-07" db="EMBL/GenBank/DDBJ databases">
        <title>Black Yeasts Isolated from many extreme environments.</title>
        <authorList>
            <person name="Coleine C."/>
            <person name="Stajich J.E."/>
            <person name="Selbmann L."/>
        </authorList>
    </citation>
    <scope>NUCLEOTIDE SEQUENCE</scope>
    <source>
        <strain evidence="3">CCFEE 5485</strain>
    </source>
</reference>
<evidence type="ECO:0000313" key="3">
    <source>
        <dbReference type="EMBL" id="KAK3679666.1"/>
    </source>
</evidence>
<keyword evidence="4" id="KW-1185">Reference proteome</keyword>
<comment type="caution">
    <text evidence="3">The sequence shown here is derived from an EMBL/GenBank/DDBJ whole genome shotgun (WGS) entry which is preliminary data.</text>
</comment>
<protein>
    <submittedName>
        <fullName evidence="3">Uncharacterized protein</fullName>
    </submittedName>
</protein>
<dbReference type="Proteomes" id="UP001274830">
    <property type="component" value="Unassembled WGS sequence"/>
</dbReference>
<organism evidence="3 4">
    <name type="scientific">Recurvomyces mirabilis</name>
    <dbReference type="NCBI Taxonomy" id="574656"/>
    <lineage>
        <taxon>Eukaryota</taxon>
        <taxon>Fungi</taxon>
        <taxon>Dikarya</taxon>
        <taxon>Ascomycota</taxon>
        <taxon>Pezizomycotina</taxon>
        <taxon>Dothideomycetes</taxon>
        <taxon>Dothideomycetidae</taxon>
        <taxon>Mycosphaerellales</taxon>
        <taxon>Teratosphaeriaceae</taxon>
        <taxon>Recurvomyces</taxon>
    </lineage>
</organism>
<evidence type="ECO:0000313" key="4">
    <source>
        <dbReference type="Proteomes" id="UP001274830"/>
    </source>
</evidence>
<feature type="coiled-coil region" evidence="1">
    <location>
        <begin position="539"/>
        <end position="577"/>
    </location>
</feature>
<feature type="compositionally biased region" description="Acidic residues" evidence="2">
    <location>
        <begin position="639"/>
        <end position="651"/>
    </location>
</feature>
<feature type="region of interest" description="Disordered" evidence="2">
    <location>
        <begin position="616"/>
        <end position="651"/>
    </location>
</feature>
<sequence length="668" mass="74436">MAFMSSGAMWRMADVVGKCFKNVSFGEYKVAAVDQDDHRAIRLCKAPSGVCTNISCSDLHAAAGLADLVHKNQNYPRVAHLERDKIRDAVLNIMDGRSADMEVECDESSTNLVPTTRLKTQVEMALELQPEEAQHTPAHLLRPAQAHVQTRPPSPMIKLSSRKDKTATDLISTKLDDSTSSTTTALDKVSIGPSTASALKQANFEALMRRMTSLEHANKEMVKTIAEHNTVIPNAIKAADPAALLRRINTLEAANKDLTKTIAERGIIIDSKLEHARDRNEALMDYVHKTAVESIIDSVVNFGSERLAGTVAEHFKAANAKLKECIDGWKDATKEAKDEMLCLRDDEENDKELVATLTETVDELRSELEQVKQQLSAPEKIQKALSDVKTLCAELLAAHADYEPTSQEVYEAFKGVLQQEVDSIKQPVRDTIEDLRIDRDSTAGVRKKLDTLFELVQTDHHDRIADMQDLERSLAAKVDKLEAKIYTDKDKTRKHFEDLSKQMAGQDNEALNVFERQDAYLVRNECMIKDLRDDCSLFKKDVQARSEDVEQRSRNIQAKLKLELESSKCSLEQLRNMMQDDRASHNFLVDNVAVYDDDITNIKADVMEVKAALRLGEEGDEEEQATPSEGLGALGQDSIDGEGSEDSEDFEIVSQCDSDFELLGDGLS</sequence>
<gene>
    <name evidence="3" type="ORF">LTR78_000041</name>
</gene>
<evidence type="ECO:0000256" key="1">
    <source>
        <dbReference type="SAM" id="Coils"/>
    </source>
</evidence>
<accession>A0AAE0WXE6</accession>
<keyword evidence="1" id="KW-0175">Coiled coil</keyword>